<organism evidence="3 4">
    <name type="scientific">Phenylobacterium soli</name>
    <dbReference type="NCBI Taxonomy" id="2170551"/>
    <lineage>
        <taxon>Bacteria</taxon>
        <taxon>Pseudomonadati</taxon>
        <taxon>Pseudomonadota</taxon>
        <taxon>Alphaproteobacteria</taxon>
        <taxon>Caulobacterales</taxon>
        <taxon>Caulobacteraceae</taxon>
        <taxon>Phenylobacterium</taxon>
    </lineage>
</organism>
<evidence type="ECO:0000313" key="3">
    <source>
        <dbReference type="EMBL" id="RAK54149.1"/>
    </source>
</evidence>
<reference evidence="4" key="1">
    <citation type="submission" date="2018-05" db="EMBL/GenBank/DDBJ databases">
        <authorList>
            <person name="Li X."/>
        </authorList>
    </citation>
    <scope>NUCLEOTIDE SEQUENCE [LARGE SCALE GENOMIC DNA]</scope>
    <source>
        <strain evidence="4">LX32</strain>
    </source>
</reference>
<dbReference type="PANTHER" id="PTHR36933">
    <property type="entry name" value="SLL0788 PROTEIN"/>
    <property type="match status" value="1"/>
</dbReference>
<comment type="caution">
    <text evidence="3">The sequence shown here is derived from an EMBL/GenBank/DDBJ whole genome shotgun (WGS) entry which is preliminary data.</text>
</comment>
<dbReference type="InterPro" id="IPR005183">
    <property type="entry name" value="DUF305_CopM-like"/>
</dbReference>
<dbReference type="OrthoDB" id="517560at2"/>
<protein>
    <recommendedName>
        <fullName evidence="2">DUF305 domain-containing protein</fullName>
    </recommendedName>
</protein>
<dbReference type="Pfam" id="PF03713">
    <property type="entry name" value="DUF305"/>
    <property type="match status" value="1"/>
</dbReference>
<dbReference type="InterPro" id="IPR012347">
    <property type="entry name" value="Ferritin-like"/>
</dbReference>
<sequence length="214" mass="23937">MRRRPPGRYSSDPVPVSSWQYGRGGALPSTCCVGPVCRQGRQHSGGWKAVDFPELFRNYQRAQRLRTHLGRLRRVLLNQLRISEDEADFDCTRHGLGAVRRRRSGVRAAADGSQQDERRARHEGHGRLAHGDGRQGLHGVDAEDEHGDDERQGGSVDATFAKKMIAHHEGAIEMARTVLQHGADAQAKQMAQKTIEENTKGIQDLRDWLRQHGG</sequence>
<name>A0A328AHM2_9CAUL</name>
<proteinExistence type="predicted"/>
<evidence type="ECO:0000256" key="1">
    <source>
        <dbReference type="SAM" id="MobiDB-lite"/>
    </source>
</evidence>
<keyword evidence="4" id="KW-1185">Reference proteome</keyword>
<feature type="compositionally biased region" description="Basic and acidic residues" evidence="1">
    <location>
        <begin position="115"/>
        <end position="135"/>
    </location>
</feature>
<dbReference type="EMBL" id="QFYQ01000001">
    <property type="protein sequence ID" value="RAK54149.1"/>
    <property type="molecule type" value="Genomic_DNA"/>
</dbReference>
<dbReference type="PANTHER" id="PTHR36933:SF1">
    <property type="entry name" value="SLL0788 PROTEIN"/>
    <property type="match status" value="1"/>
</dbReference>
<feature type="domain" description="DUF305" evidence="2">
    <location>
        <begin position="133"/>
        <end position="209"/>
    </location>
</feature>
<feature type="region of interest" description="Disordered" evidence="1">
    <location>
        <begin position="102"/>
        <end position="155"/>
    </location>
</feature>
<evidence type="ECO:0000313" key="4">
    <source>
        <dbReference type="Proteomes" id="UP000249254"/>
    </source>
</evidence>
<gene>
    <name evidence="3" type="ORF">DJ017_06260</name>
</gene>
<dbReference type="Proteomes" id="UP000249254">
    <property type="component" value="Unassembled WGS sequence"/>
</dbReference>
<accession>A0A328AHM2</accession>
<evidence type="ECO:0000259" key="2">
    <source>
        <dbReference type="Pfam" id="PF03713"/>
    </source>
</evidence>
<dbReference type="Gene3D" id="1.20.1260.10">
    <property type="match status" value="1"/>
</dbReference>
<dbReference type="AlphaFoldDB" id="A0A328AHM2"/>